<dbReference type="PROSITE" id="PS50850">
    <property type="entry name" value="MFS"/>
    <property type="match status" value="1"/>
</dbReference>
<keyword evidence="2 4" id="KW-1133">Transmembrane helix</keyword>
<evidence type="ECO:0000313" key="7">
    <source>
        <dbReference type="Proteomes" id="UP000198620"/>
    </source>
</evidence>
<feature type="transmembrane region" description="Helical" evidence="4">
    <location>
        <begin position="296"/>
        <end position="316"/>
    </location>
</feature>
<dbReference type="PANTHER" id="PTHR23520">
    <property type="entry name" value="TRANSPORTER, PUTATIVE (AFU_ORTHOLOGUE AFUA_3G04000)-RELATED"/>
    <property type="match status" value="1"/>
</dbReference>
<dbReference type="RefSeq" id="WP_090828057.1">
    <property type="nucleotide sequence ID" value="NZ_FOBH01000003.1"/>
</dbReference>
<evidence type="ECO:0000313" key="6">
    <source>
        <dbReference type="EMBL" id="SEK85315.1"/>
    </source>
</evidence>
<evidence type="ECO:0000256" key="2">
    <source>
        <dbReference type="ARBA" id="ARBA00022989"/>
    </source>
</evidence>
<feature type="transmembrane region" description="Helical" evidence="4">
    <location>
        <begin position="95"/>
        <end position="117"/>
    </location>
</feature>
<feature type="transmembrane region" description="Helical" evidence="4">
    <location>
        <begin position="138"/>
        <end position="163"/>
    </location>
</feature>
<evidence type="ECO:0000259" key="5">
    <source>
        <dbReference type="PROSITE" id="PS50850"/>
    </source>
</evidence>
<dbReference type="EMBL" id="FOBH01000003">
    <property type="protein sequence ID" value="SEK85315.1"/>
    <property type="molecule type" value="Genomic_DNA"/>
</dbReference>
<evidence type="ECO:0000256" key="1">
    <source>
        <dbReference type="ARBA" id="ARBA00022692"/>
    </source>
</evidence>
<feature type="transmembrane region" description="Helical" evidence="4">
    <location>
        <begin position="38"/>
        <end position="59"/>
    </location>
</feature>
<keyword evidence="3 4" id="KW-0472">Membrane</keyword>
<evidence type="ECO:0000256" key="3">
    <source>
        <dbReference type="ARBA" id="ARBA00023136"/>
    </source>
</evidence>
<dbReference type="STRING" id="1233.SAMN05216387_103203"/>
<dbReference type="OrthoDB" id="8526297at2"/>
<dbReference type="AlphaFoldDB" id="A0A1H7KH53"/>
<evidence type="ECO:0000256" key="4">
    <source>
        <dbReference type="SAM" id="Phobius"/>
    </source>
</evidence>
<accession>A0A1H7KH53</accession>
<feature type="transmembrane region" description="Helical" evidence="4">
    <location>
        <begin position="175"/>
        <end position="197"/>
    </location>
</feature>
<dbReference type="GO" id="GO:0022857">
    <property type="term" value="F:transmembrane transporter activity"/>
    <property type="evidence" value="ECO:0007669"/>
    <property type="project" value="InterPro"/>
</dbReference>
<feature type="transmembrane region" description="Helical" evidence="4">
    <location>
        <begin position="218"/>
        <end position="245"/>
    </location>
</feature>
<dbReference type="Gene3D" id="1.20.1250.20">
    <property type="entry name" value="MFS general substrate transporter like domains"/>
    <property type="match status" value="1"/>
</dbReference>
<proteinExistence type="predicted"/>
<protein>
    <submittedName>
        <fullName evidence="6">Predicted arabinose efflux permease, MFS family</fullName>
    </submittedName>
</protein>
<organism evidence="6 7">
    <name type="scientific">Nitrosovibrio tenuis</name>
    <dbReference type="NCBI Taxonomy" id="1233"/>
    <lineage>
        <taxon>Bacteria</taxon>
        <taxon>Pseudomonadati</taxon>
        <taxon>Pseudomonadota</taxon>
        <taxon>Betaproteobacteria</taxon>
        <taxon>Nitrosomonadales</taxon>
        <taxon>Nitrosomonadaceae</taxon>
        <taxon>Nitrosovibrio</taxon>
    </lineage>
</organism>
<dbReference type="InterPro" id="IPR011701">
    <property type="entry name" value="MFS"/>
</dbReference>
<keyword evidence="1 4" id="KW-0812">Transmembrane</keyword>
<feature type="transmembrane region" description="Helical" evidence="4">
    <location>
        <begin position="71"/>
        <end position="89"/>
    </location>
</feature>
<feature type="transmembrane region" description="Helical" evidence="4">
    <location>
        <begin position="362"/>
        <end position="386"/>
    </location>
</feature>
<feature type="domain" description="Major facilitator superfamily (MFS) profile" evidence="5">
    <location>
        <begin position="1"/>
        <end position="398"/>
    </location>
</feature>
<keyword evidence="7" id="KW-1185">Reference proteome</keyword>
<dbReference type="Pfam" id="PF07690">
    <property type="entry name" value="MFS_1"/>
    <property type="match status" value="1"/>
</dbReference>
<dbReference type="PANTHER" id="PTHR23520:SF5">
    <property type="entry name" value="TRANSPORTER, PUTATIVE (AFU_ORTHOLOGUE AFUA_3G04000)-RELATED"/>
    <property type="match status" value="1"/>
</dbReference>
<dbReference type="InterPro" id="IPR020846">
    <property type="entry name" value="MFS_dom"/>
</dbReference>
<dbReference type="SUPFAM" id="SSF103473">
    <property type="entry name" value="MFS general substrate transporter"/>
    <property type="match status" value="1"/>
</dbReference>
<feature type="transmembrane region" description="Helical" evidence="4">
    <location>
        <begin position="251"/>
        <end position="275"/>
    </location>
</feature>
<sequence length="407" mass="43777">MKSPILNRVLWVRGLRAFADGYVSLLLPIYLIELGMSPFQVGVITTATLIGSGLLTFLAGFQAYRFAYRTLLLIAAMLMAATGFGFAVLSSFWPLLLIAFVGTLNPSSGDVSVFLPLEHAVLSQFVEDRQRTAVFARYSLVGALVAAVGALAAGLPGVMSSAIKVETPVALQMMFALYGVIGLLSMAIYGTLPGDAVTAKTQAARKPHHVPLQKSRKLVYTLAGLFSLDAFGGGFIVQSMLALWLFQKFELSVAVAGTIFFWAGLFSAVSYLAAVRIADRFGLVNTMVFTHLPANILLILIPFMPTLGWAITLLLIRSLLSQMDVPTRSSYVMAIVPPSERAAAASITTVPRSLASAAGPLLAGYLLTISSFGWPLVIAGGLKITYDLLLLRMFRTVRPPEERVLHD</sequence>
<dbReference type="Proteomes" id="UP000198620">
    <property type="component" value="Unassembled WGS sequence"/>
</dbReference>
<dbReference type="InterPro" id="IPR036259">
    <property type="entry name" value="MFS_trans_sf"/>
</dbReference>
<name>A0A1H7KH53_9PROT</name>
<feature type="transmembrane region" description="Helical" evidence="4">
    <location>
        <begin position="12"/>
        <end position="32"/>
    </location>
</feature>
<reference evidence="6 7" key="1">
    <citation type="submission" date="2016-10" db="EMBL/GenBank/DDBJ databases">
        <authorList>
            <person name="de Groot N.N."/>
        </authorList>
    </citation>
    <scope>NUCLEOTIDE SEQUENCE [LARGE SCALE GENOMIC DNA]</scope>
    <source>
        <strain evidence="6 7">Nv1</strain>
    </source>
</reference>
<gene>
    <name evidence="6" type="ORF">SAMN05216387_103203</name>
</gene>